<dbReference type="InterPro" id="IPR027474">
    <property type="entry name" value="L-asparaginase_N"/>
</dbReference>
<dbReference type="InterPro" id="IPR006034">
    <property type="entry name" value="Asparaginase/glutaminase-like"/>
</dbReference>
<dbReference type="AlphaFoldDB" id="A0A1V4I477"/>
<dbReference type="NCBIfam" id="TIGR00519">
    <property type="entry name" value="asnASE_I"/>
    <property type="match status" value="1"/>
</dbReference>
<dbReference type="Gene3D" id="3.40.50.1170">
    <property type="entry name" value="L-asparaginase, N-terminal domain"/>
    <property type="match status" value="1"/>
</dbReference>
<feature type="binding site" evidence="6">
    <location>
        <begin position="87"/>
        <end position="88"/>
    </location>
    <ligand>
        <name>substrate</name>
    </ligand>
</feature>
<dbReference type="Proteomes" id="UP000190080">
    <property type="component" value="Unassembled WGS sequence"/>
</dbReference>
<dbReference type="PROSITE" id="PS51732">
    <property type="entry name" value="ASN_GLN_ASE_3"/>
    <property type="match status" value="1"/>
</dbReference>
<feature type="active site" evidence="8">
    <location>
        <position position="87"/>
    </location>
</feature>
<feature type="binding site" evidence="6">
    <location>
        <position position="56"/>
    </location>
    <ligand>
        <name>substrate</name>
    </ligand>
</feature>
<evidence type="ECO:0000256" key="6">
    <source>
        <dbReference type="PIRSR" id="PIRSR001220-2"/>
    </source>
</evidence>
<evidence type="ECO:0000259" key="9">
    <source>
        <dbReference type="Pfam" id="PF00710"/>
    </source>
</evidence>
<gene>
    <name evidence="11" type="primary">ansA</name>
    <name evidence="11" type="ORF">CLORY_45130</name>
</gene>
<dbReference type="Gene3D" id="3.40.50.40">
    <property type="match status" value="1"/>
</dbReference>
<dbReference type="EC" id="3.5.1.1" evidence="2"/>
<dbReference type="PANTHER" id="PTHR11707:SF28">
    <property type="entry name" value="60 KDA LYSOPHOSPHOLIPASE"/>
    <property type="match status" value="1"/>
</dbReference>
<dbReference type="PROSITE" id="PS00144">
    <property type="entry name" value="ASN_GLN_ASE_1"/>
    <property type="match status" value="1"/>
</dbReference>
<dbReference type="GO" id="GO:0006520">
    <property type="term" value="P:amino acid metabolic process"/>
    <property type="evidence" value="ECO:0007669"/>
    <property type="project" value="InterPro"/>
</dbReference>
<reference evidence="11 12" key="1">
    <citation type="submission" date="2017-03" db="EMBL/GenBank/DDBJ databases">
        <title>Genome sequence of Clostridium oryzae DSM 28571.</title>
        <authorList>
            <person name="Poehlein A."/>
            <person name="Daniel R."/>
        </authorList>
    </citation>
    <scope>NUCLEOTIDE SEQUENCE [LARGE SCALE GENOMIC DNA]</scope>
    <source>
        <strain evidence="11 12">DSM 28571</strain>
    </source>
</reference>
<keyword evidence="12" id="KW-1185">Reference proteome</keyword>
<dbReference type="InterPro" id="IPR040919">
    <property type="entry name" value="Asparaginase_C"/>
</dbReference>
<evidence type="ECO:0000256" key="5">
    <source>
        <dbReference type="PIRSR" id="PIRSR001220-1"/>
    </source>
</evidence>
<dbReference type="Pfam" id="PF00710">
    <property type="entry name" value="Asparaginase"/>
    <property type="match status" value="1"/>
</dbReference>
<accession>A0A1V4I477</accession>
<feature type="domain" description="Asparaginase/glutaminase C-terminal" evidence="10">
    <location>
        <begin position="206"/>
        <end position="322"/>
    </location>
</feature>
<evidence type="ECO:0000256" key="3">
    <source>
        <dbReference type="ARBA" id="ARBA00022801"/>
    </source>
</evidence>
<dbReference type="PRINTS" id="PR00139">
    <property type="entry name" value="ASNGLNASE"/>
</dbReference>
<dbReference type="InterPro" id="IPR020827">
    <property type="entry name" value="Asparaginase/glutaminase_AS1"/>
</dbReference>
<sequence>MNKKKILLLATGGTIASMESEEGLIPGLDAEYLCRHITGASENYDITTKDILHLDSSNIQPEEWTFIAKNVYEAYKKYDGIVITHGTDTMAYTTSILSFMLQNLSIPVVVTGSQLPLTHPLTDAIDNLRYAFAMAASGVPGIFLAFNRKIILGCRAVKVRTTGFDAFESVNYPYVGTIDSNGLNINHKVLPNWDGDCTLTDTLCSDVFLIKLTPGLDPKIFDMLLQLNYKGIIIEAFGAGGLHYIRRDLISKLEKFTQKGIPVVVSSQCLYERSDLSIYQTGKMALKRGVIQAYDMTTEAAVTKLMWALGQTLDAEKIIKIFGTNYAGEITI</sequence>
<dbReference type="InterPro" id="IPR036152">
    <property type="entry name" value="Asp/glu_Ase-like_sf"/>
</dbReference>
<dbReference type="PROSITE" id="PS00917">
    <property type="entry name" value="ASN_GLN_ASE_2"/>
    <property type="match status" value="1"/>
</dbReference>
<comment type="caution">
    <text evidence="11">The sequence shown here is derived from an EMBL/GenBank/DDBJ whole genome shotgun (WGS) entry which is preliminary data.</text>
</comment>
<comment type="catalytic activity">
    <reaction evidence="4">
        <text>L-asparagine + H2O = L-aspartate + NH4(+)</text>
        <dbReference type="Rhea" id="RHEA:21016"/>
        <dbReference type="ChEBI" id="CHEBI:15377"/>
        <dbReference type="ChEBI" id="CHEBI:28938"/>
        <dbReference type="ChEBI" id="CHEBI:29991"/>
        <dbReference type="ChEBI" id="CHEBI:58048"/>
        <dbReference type="EC" id="3.5.1.1"/>
    </reaction>
</comment>
<dbReference type="Pfam" id="PF17763">
    <property type="entry name" value="Asparaginase_C"/>
    <property type="match status" value="1"/>
</dbReference>
<dbReference type="InterPro" id="IPR027475">
    <property type="entry name" value="Asparaginase/glutaminase_AS2"/>
</dbReference>
<evidence type="ECO:0000256" key="2">
    <source>
        <dbReference type="ARBA" id="ARBA00012920"/>
    </source>
</evidence>
<dbReference type="PIRSF" id="PIRSF001220">
    <property type="entry name" value="L-ASNase_gatD"/>
    <property type="match status" value="1"/>
</dbReference>
<evidence type="ECO:0000259" key="10">
    <source>
        <dbReference type="Pfam" id="PF17763"/>
    </source>
</evidence>
<keyword evidence="3 11" id="KW-0378">Hydrolase</keyword>
<feature type="active site" description="O-isoaspartyl threonine intermediate" evidence="5">
    <location>
        <position position="14"/>
    </location>
</feature>
<evidence type="ECO:0000313" key="12">
    <source>
        <dbReference type="Proteomes" id="UP000190080"/>
    </source>
</evidence>
<dbReference type="EMBL" id="MZGV01000128">
    <property type="protein sequence ID" value="OPJ54773.1"/>
    <property type="molecule type" value="Genomic_DNA"/>
</dbReference>
<dbReference type="SMART" id="SM00870">
    <property type="entry name" value="Asparaginase"/>
    <property type="match status" value="1"/>
</dbReference>
<organism evidence="11 12">
    <name type="scientific">Clostridium oryzae</name>
    <dbReference type="NCBI Taxonomy" id="1450648"/>
    <lineage>
        <taxon>Bacteria</taxon>
        <taxon>Bacillati</taxon>
        <taxon>Bacillota</taxon>
        <taxon>Clostridia</taxon>
        <taxon>Eubacteriales</taxon>
        <taxon>Clostridiaceae</taxon>
        <taxon>Clostridium</taxon>
    </lineage>
</organism>
<dbReference type="PIRSF" id="PIRSF500176">
    <property type="entry name" value="L_ASNase"/>
    <property type="match status" value="1"/>
</dbReference>
<dbReference type="RefSeq" id="WP_079428771.1">
    <property type="nucleotide sequence ID" value="NZ_MZGV01000128.1"/>
</dbReference>
<proteinExistence type="inferred from homology"/>
<feature type="domain" description="L-asparaginase N-terminal" evidence="9">
    <location>
        <begin position="5"/>
        <end position="188"/>
    </location>
</feature>
<dbReference type="InterPro" id="IPR037152">
    <property type="entry name" value="L-asparaginase_N_sf"/>
</dbReference>
<dbReference type="FunFam" id="3.40.50.1170:FF:000001">
    <property type="entry name" value="L-asparaginase 2"/>
    <property type="match status" value="1"/>
</dbReference>
<dbReference type="GO" id="GO:0004067">
    <property type="term" value="F:asparaginase activity"/>
    <property type="evidence" value="ECO:0007669"/>
    <property type="project" value="UniProtKB-UniRule"/>
</dbReference>
<dbReference type="OrthoDB" id="9788068at2"/>
<comment type="similarity">
    <text evidence="1">Belongs to the asparaginase 1 family.</text>
</comment>
<evidence type="ECO:0000256" key="4">
    <source>
        <dbReference type="ARBA" id="ARBA00049366"/>
    </source>
</evidence>
<evidence type="ECO:0000256" key="8">
    <source>
        <dbReference type="PROSITE-ProRule" id="PRU10100"/>
    </source>
</evidence>
<name>A0A1V4I477_9CLOT</name>
<protein>
    <recommendedName>
        <fullName evidence="2">asparaginase</fullName>
        <ecNumber evidence="2">3.5.1.1</ecNumber>
    </recommendedName>
</protein>
<dbReference type="InterPro" id="IPR006033">
    <property type="entry name" value="AsnA_fam"/>
</dbReference>
<dbReference type="PANTHER" id="PTHR11707">
    <property type="entry name" value="L-ASPARAGINASE"/>
    <property type="match status" value="1"/>
</dbReference>
<feature type="active site" evidence="7">
    <location>
        <position position="14"/>
    </location>
</feature>
<dbReference type="SFLD" id="SFLDS00057">
    <property type="entry name" value="Glutaminase/Asparaginase"/>
    <property type="match status" value="1"/>
</dbReference>
<dbReference type="SUPFAM" id="SSF53774">
    <property type="entry name" value="Glutaminase/Asparaginase"/>
    <property type="match status" value="1"/>
</dbReference>
<dbReference type="InterPro" id="IPR027473">
    <property type="entry name" value="L-asparaginase_C"/>
</dbReference>
<evidence type="ECO:0000256" key="1">
    <source>
        <dbReference type="ARBA" id="ARBA00010518"/>
    </source>
</evidence>
<evidence type="ECO:0000313" key="11">
    <source>
        <dbReference type="EMBL" id="OPJ54773.1"/>
    </source>
</evidence>
<dbReference type="CDD" id="cd08963">
    <property type="entry name" value="L-asparaginase_I"/>
    <property type="match status" value="1"/>
</dbReference>
<dbReference type="InterPro" id="IPR041725">
    <property type="entry name" value="L-asparaginase_I"/>
</dbReference>
<dbReference type="STRING" id="1450648.CLORY_45130"/>
<evidence type="ECO:0000256" key="7">
    <source>
        <dbReference type="PROSITE-ProRule" id="PRU10099"/>
    </source>
</evidence>